<dbReference type="GO" id="GO:0008168">
    <property type="term" value="F:methyltransferase activity"/>
    <property type="evidence" value="ECO:0007669"/>
    <property type="project" value="InterPro"/>
</dbReference>
<proteinExistence type="predicted"/>
<dbReference type="Gene3D" id="3.40.50.12760">
    <property type="match status" value="1"/>
</dbReference>
<dbReference type="Pfam" id="PF01728">
    <property type="entry name" value="FtsJ"/>
    <property type="match status" value="1"/>
</dbReference>
<dbReference type="InterPro" id="IPR029063">
    <property type="entry name" value="SAM-dependent_MTases_sf"/>
</dbReference>
<protein>
    <recommendedName>
        <fullName evidence="1">Ribosomal RNA methyltransferase FtsJ domain-containing protein</fullName>
    </recommendedName>
</protein>
<evidence type="ECO:0000313" key="2">
    <source>
        <dbReference type="EMBL" id="CCO34868.1"/>
    </source>
</evidence>
<dbReference type="Proteomes" id="UP000012065">
    <property type="component" value="Unassembled WGS sequence"/>
</dbReference>
<sequence>MTHFLPLSPTFEAADVETKSKWLGDALMQREDCRDLCLLNATRAMGWSSSAVHHHFREQRHHSDYIKHDTTDLNWCKVMHDSLGFMDLANGRFVRTDRFLDLGCNPGGYSAYILRTCPNATGVGISLPVEDAGHGCAIPAILRPRIDILELDLTLVDLSPTMAKPDTSHITGSRALALHLVPLPFRRHEFDFVVCDAHHLRMHPDNEIRTWNWTRLLISQILLALRAVQPGGTIFLKLSCVERALTARILIAFTRIAGYTHSVKSKLLHRKRGSFYLLAKGIRTHTLSYRRLVAGLEKLWHVMTFGGPGGFGRDMTWDEQDLITPWDEVMKPAGLDHIARLGRPMWKIQYDGLLKFLKEKGVVYDDSD</sequence>
<comment type="caution">
    <text evidence="2">The sequence shown here is derived from an EMBL/GenBank/DDBJ whole genome shotgun (WGS) entry which is preliminary data.</text>
</comment>
<evidence type="ECO:0000313" key="3">
    <source>
        <dbReference type="Proteomes" id="UP000012065"/>
    </source>
</evidence>
<dbReference type="SUPFAM" id="SSF53335">
    <property type="entry name" value="S-adenosyl-L-methionine-dependent methyltransferases"/>
    <property type="match status" value="1"/>
</dbReference>
<gene>
    <name evidence="2" type="ORF">BN14_08977</name>
</gene>
<dbReference type="InterPro" id="IPR002877">
    <property type="entry name" value="RNA_MeTrfase_FtsJ_dom"/>
</dbReference>
<dbReference type="EMBL" id="CAOJ01013779">
    <property type="protein sequence ID" value="CCO34868.1"/>
    <property type="molecule type" value="Genomic_DNA"/>
</dbReference>
<evidence type="ECO:0000259" key="1">
    <source>
        <dbReference type="Pfam" id="PF01728"/>
    </source>
</evidence>
<dbReference type="AlphaFoldDB" id="M5C4I0"/>
<organism evidence="2 3">
    <name type="scientific">Thanatephorus cucumeris (strain AG1-IB / isolate 7/3/14)</name>
    <name type="common">Lettuce bottom rot fungus</name>
    <name type="synonym">Rhizoctonia solani</name>
    <dbReference type="NCBI Taxonomy" id="1108050"/>
    <lineage>
        <taxon>Eukaryota</taxon>
        <taxon>Fungi</taxon>
        <taxon>Dikarya</taxon>
        <taxon>Basidiomycota</taxon>
        <taxon>Agaricomycotina</taxon>
        <taxon>Agaricomycetes</taxon>
        <taxon>Cantharellales</taxon>
        <taxon>Ceratobasidiaceae</taxon>
        <taxon>Rhizoctonia</taxon>
        <taxon>Rhizoctonia solani AG-1</taxon>
    </lineage>
</organism>
<name>M5C4I0_THACB</name>
<feature type="domain" description="Ribosomal RNA methyltransferase FtsJ" evidence="1">
    <location>
        <begin position="93"/>
        <end position="280"/>
    </location>
</feature>
<dbReference type="HOGENOM" id="CLU_043071_1_0_1"/>
<reference evidence="2 3" key="1">
    <citation type="journal article" date="2013" name="J. Biotechnol.">
        <title>Establishment and interpretation of the genome sequence of the phytopathogenic fungus Rhizoctonia solani AG1-IB isolate 7/3/14.</title>
        <authorList>
            <person name="Wibberg D.W."/>
            <person name="Jelonek L.J."/>
            <person name="Rupp O.R."/>
            <person name="Hennig M.H."/>
            <person name="Eikmeyer F.E."/>
            <person name="Goesmann A.G."/>
            <person name="Hartmann A.H."/>
            <person name="Borriss R.B."/>
            <person name="Grosch R.G."/>
            <person name="Puehler A.P."/>
            <person name="Schlueter A.S."/>
        </authorList>
    </citation>
    <scope>NUCLEOTIDE SEQUENCE [LARGE SCALE GENOMIC DNA]</scope>
    <source>
        <strain evidence="3">AG1-IB / isolate 7/3/14</strain>
    </source>
</reference>
<accession>M5C4I0</accession>
<dbReference type="GO" id="GO:0032259">
    <property type="term" value="P:methylation"/>
    <property type="evidence" value="ECO:0007669"/>
    <property type="project" value="InterPro"/>
</dbReference>